<dbReference type="Proteomes" id="UP000030528">
    <property type="component" value="Unassembled WGS sequence"/>
</dbReference>
<comment type="subcellular location">
    <subcellularLocation>
        <location evidence="1">Cell surface</location>
    </subcellularLocation>
</comment>
<name>A0A0A5GCP7_9BACI</name>
<dbReference type="Pfam" id="PF15980">
    <property type="entry name" value="ComGF"/>
    <property type="match status" value="1"/>
</dbReference>
<keyword evidence="3" id="KW-1133">Transmembrane helix</keyword>
<keyword evidence="3" id="KW-0812">Transmembrane</keyword>
<dbReference type="NCBIfam" id="NF041002">
    <property type="entry name" value="pilin_ComGF"/>
    <property type="match status" value="1"/>
</dbReference>
<evidence type="ECO:0000256" key="3">
    <source>
        <dbReference type="SAM" id="Phobius"/>
    </source>
</evidence>
<keyword evidence="2" id="KW-0178">Competence</keyword>
<evidence type="ECO:0000256" key="1">
    <source>
        <dbReference type="ARBA" id="ARBA00004241"/>
    </source>
</evidence>
<dbReference type="InterPro" id="IPR012902">
    <property type="entry name" value="N_methyl_site"/>
</dbReference>
<dbReference type="EMBL" id="AVPE01000012">
    <property type="protein sequence ID" value="KGX90956.1"/>
    <property type="molecule type" value="Genomic_DNA"/>
</dbReference>
<dbReference type="InterPro" id="IPR016977">
    <property type="entry name" value="ComGF"/>
</dbReference>
<dbReference type="Pfam" id="PF07963">
    <property type="entry name" value="N_methyl"/>
    <property type="match status" value="1"/>
</dbReference>
<dbReference type="NCBIfam" id="TIGR02532">
    <property type="entry name" value="IV_pilin_GFxxxE"/>
    <property type="match status" value="1"/>
</dbReference>
<gene>
    <name evidence="4" type="ORF">N781_05770</name>
</gene>
<comment type="caution">
    <text evidence="4">The sequence shown here is derived from an EMBL/GenBank/DDBJ whole genome shotgun (WGS) entry which is preliminary data.</text>
</comment>
<feature type="transmembrane region" description="Helical" evidence="3">
    <location>
        <begin position="15"/>
        <end position="36"/>
    </location>
</feature>
<dbReference type="STRING" id="1385510.GCA_000425205_02735"/>
<evidence type="ECO:0008006" key="6">
    <source>
        <dbReference type="Google" id="ProtNLM"/>
    </source>
</evidence>
<dbReference type="AlphaFoldDB" id="A0A0A5GCP7"/>
<evidence type="ECO:0000313" key="4">
    <source>
        <dbReference type="EMBL" id="KGX90956.1"/>
    </source>
</evidence>
<keyword evidence="3" id="KW-0472">Membrane</keyword>
<proteinExistence type="predicted"/>
<organism evidence="4 5">
    <name type="scientific">Pontibacillus halophilus JSM 076056 = DSM 19796</name>
    <dbReference type="NCBI Taxonomy" id="1385510"/>
    <lineage>
        <taxon>Bacteria</taxon>
        <taxon>Bacillati</taxon>
        <taxon>Bacillota</taxon>
        <taxon>Bacilli</taxon>
        <taxon>Bacillales</taxon>
        <taxon>Bacillaceae</taxon>
        <taxon>Pontibacillus</taxon>
    </lineage>
</organism>
<keyword evidence="5" id="KW-1185">Reference proteome</keyword>
<evidence type="ECO:0000256" key="2">
    <source>
        <dbReference type="ARBA" id="ARBA00023287"/>
    </source>
</evidence>
<dbReference type="RefSeq" id="WP_026801036.1">
    <property type="nucleotide sequence ID" value="NZ_AULI01000012.1"/>
</dbReference>
<dbReference type="OrthoDB" id="2361316at2"/>
<dbReference type="eggNOG" id="COG4940">
    <property type="taxonomic scope" value="Bacteria"/>
</dbReference>
<dbReference type="GO" id="GO:0009986">
    <property type="term" value="C:cell surface"/>
    <property type="evidence" value="ECO:0007669"/>
    <property type="project" value="UniProtKB-SubCell"/>
</dbReference>
<protein>
    <recommendedName>
        <fullName evidence="6">Competence protein ComG</fullName>
    </recommendedName>
</protein>
<reference evidence="4 5" key="1">
    <citation type="submission" date="2013-08" db="EMBL/GenBank/DDBJ databases">
        <authorList>
            <person name="Huang J."/>
            <person name="Wang G."/>
        </authorList>
    </citation>
    <scope>NUCLEOTIDE SEQUENCE [LARGE SCALE GENOMIC DNA]</scope>
    <source>
        <strain evidence="4 5">JSM 076056</strain>
    </source>
</reference>
<dbReference type="GO" id="GO:0030420">
    <property type="term" value="P:establishment of competence for transformation"/>
    <property type="evidence" value="ECO:0007669"/>
    <property type="project" value="UniProtKB-KW"/>
</dbReference>
<sequence>MSSRNSNGFTLIETMLAVTVMLLIVSLLPSMTSYIFQYHLHSEQKEVSVFFHVLEQSLAHLQELEVTEQKLTILTPDHKQVSIELAGSNIRQRVNGEGNVYLLRGVAHMTNTKESGMVNIAIVMQSGENYEKTFKIYK</sequence>
<accession>A0A0A5GCP7</accession>
<evidence type="ECO:0000313" key="5">
    <source>
        <dbReference type="Proteomes" id="UP000030528"/>
    </source>
</evidence>